<dbReference type="RefSeq" id="WP_082377266.1">
    <property type="nucleotide sequence ID" value="NZ_LJOD01000016.1"/>
</dbReference>
<feature type="transmembrane region" description="Helical" evidence="6">
    <location>
        <begin position="464"/>
        <end position="483"/>
    </location>
</feature>
<dbReference type="InterPro" id="IPR025405">
    <property type="entry name" value="DUF4131"/>
</dbReference>
<evidence type="ECO:0000259" key="8">
    <source>
        <dbReference type="Pfam" id="PF13567"/>
    </source>
</evidence>
<dbReference type="NCBIfam" id="TIGR00360">
    <property type="entry name" value="ComEC_N-term"/>
    <property type="match status" value="1"/>
</dbReference>
<feature type="transmembrane region" description="Helical" evidence="6">
    <location>
        <begin position="6"/>
        <end position="24"/>
    </location>
</feature>
<dbReference type="PATRIC" id="fig|253.9.peg.1773"/>
<keyword evidence="5 6" id="KW-0472">Membrane</keyword>
<dbReference type="Pfam" id="PF03772">
    <property type="entry name" value="Competence"/>
    <property type="match status" value="1"/>
</dbReference>
<protein>
    <recommendedName>
        <fullName evidence="11">ComEC family competence protein</fullName>
    </recommendedName>
</protein>
<feature type="transmembrane region" description="Helical" evidence="6">
    <location>
        <begin position="270"/>
        <end position="293"/>
    </location>
</feature>
<dbReference type="GO" id="GO:0005886">
    <property type="term" value="C:plasma membrane"/>
    <property type="evidence" value="ECO:0007669"/>
    <property type="project" value="UniProtKB-SubCell"/>
</dbReference>
<comment type="caution">
    <text evidence="9">The sequence shown here is derived from an EMBL/GenBank/DDBJ whole genome shotgun (WGS) entry which is preliminary data.</text>
</comment>
<evidence type="ECO:0000256" key="1">
    <source>
        <dbReference type="ARBA" id="ARBA00004651"/>
    </source>
</evidence>
<feature type="transmembrane region" description="Helical" evidence="6">
    <location>
        <begin position="432"/>
        <end position="452"/>
    </location>
</feature>
<sequence>MNKQPLLILTICFILGIFFQDYFLLGRKSVYFVISACVLILILTFFHSYFLHKSKTVLLGLMFFGAAVVIHFFNTFQSRKYSFSSRETIIFKISKKLNSTEKNKKYEAEIQVGKRKLNAVIYIPKKNKELDFKHYYKAQAYISKPESPPYDFQFNYAAYLNRKGIEYQCYVLDGISSSVRSDMTPFEKIKQRRLDVLLMIDHSAMSGKTREFLKGMILADRTETDSDTVQDFSRSGLVHFLAISGTHIIVIFGIFYFLFTRFSPLQFRKYAVVLSLFFIWLFAGFIGFGNSVVRSCIMLSVYFVYVLLQRKPDLLHSLSLSALIILCLDTQQIFDVGFQLSFLAVLGIFWLNQPLLRYFPEQDHYLKKLLFSTITISLSAQLATLPLILYYFHQFSLISFPANILIIPFSESVIVFSFLMTVLIALQLDFTLFNVIYDSSINILLKVIHGLAESKSLFYTDIPMNPAEVFLLFIMVYMTGVVLRKYSLRNKVRMTAAVVVFFIFRTGCNVYENQRNEILFYEMDKSRIFSIKKGNIAEFWVSEKSDEEKIRKFIISPYCSSRRVRSFDVKTFPLTAQHMEYEGQIYPLK</sequence>
<evidence type="ECO:0000256" key="5">
    <source>
        <dbReference type="ARBA" id="ARBA00023136"/>
    </source>
</evidence>
<dbReference type="EMBL" id="LJOD01000016">
    <property type="protein sequence ID" value="KPE49660.1"/>
    <property type="molecule type" value="Genomic_DNA"/>
</dbReference>
<feature type="transmembrane region" description="Helical" evidence="6">
    <location>
        <begin position="340"/>
        <end position="359"/>
    </location>
</feature>
<feature type="transmembrane region" description="Helical" evidence="6">
    <location>
        <begin position="57"/>
        <end position="76"/>
    </location>
</feature>
<proteinExistence type="predicted"/>
<reference evidence="9 10" key="1">
    <citation type="journal article" date="2015" name="Genom Data">
        <title>Draft genome sequence of a multidrug-resistant Chryseobacterium indologenes isolate from Malaysia.</title>
        <authorList>
            <person name="Yu C.Y."/>
            <person name="Ang G.Y."/>
            <person name="Cheng H.J."/>
            <person name="Cheong Y.M."/>
            <person name="Yin W.F."/>
            <person name="Chan K.G."/>
        </authorList>
    </citation>
    <scope>NUCLEOTIDE SEQUENCE [LARGE SCALE GENOMIC DNA]</scope>
    <source>
        <strain evidence="9 10">CI_885</strain>
    </source>
</reference>
<evidence type="ECO:0000313" key="10">
    <source>
        <dbReference type="Proteomes" id="UP000037953"/>
    </source>
</evidence>
<feature type="transmembrane region" description="Helical" evidence="6">
    <location>
        <begin position="371"/>
        <end position="392"/>
    </location>
</feature>
<evidence type="ECO:0000259" key="7">
    <source>
        <dbReference type="Pfam" id="PF03772"/>
    </source>
</evidence>
<evidence type="ECO:0000256" key="2">
    <source>
        <dbReference type="ARBA" id="ARBA00022475"/>
    </source>
</evidence>
<evidence type="ECO:0000256" key="6">
    <source>
        <dbReference type="SAM" id="Phobius"/>
    </source>
</evidence>
<organism evidence="9 10">
    <name type="scientific">Chryseobacterium indologenes</name>
    <name type="common">Flavobacterium indologenes</name>
    <dbReference type="NCBI Taxonomy" id="253"/>
    <lineage>
        <taxon>Bacteria</taxon>
        <taxon>Pseudomonadati</taxon>
        <taxon>Bacteroidota</taxon>
        <taxon>Flavobacteriia</taxon>
        <taxon>Flavobacteriales</taxon>
        <taxon>Weeksellaceae</taxon>
        <taxon>Chryseobacterium group</taxon>
        <taxon>Chryseobacterium</taxon>
    </lineage>
</organism>
<dbReference type="PANTHER" id="PTHR30619">
    <property type="entry name" value="DNA INTERNALIZATION/COMPETENCE PROTEIN COMEC/REC2"/>
    <property type="match status" value="1"/>
</dbReference>
<keyword evidence="4 6" id="KW-1133">Transmembrane helix</keyword>
<evidence type="ECO:0008006" key="11">
    <source>
        <dbReference type="Google" id="ProtNLM"/>
    </source>
</evidence>
<evidence type="ECO:0000313" key="9">
    <source>
        <dbReference type="EMBL" id="KPE49660.1"/>
    </source>
</evidence>
<feature type="transmembrane region" description="Helical" evidence="6">
    <location>
        <begin position="31"/>
        <end position="51"/>
    </location>
</feature>
<comment type="subcellular location">
    <subcellularLocation>
        <location evidence="1">Cell membrane</location>
        <topology evidence="1">Multi-pass membrane protein</topology>
    </subcellularLocation>
</comment>
<dbReference type="PANTHER" id="PTHR30619:SF1">
    <property type="entry name" value="RECOMBINATION PROTEIN 2"/>
    <property type="match status" value="1"/>
</dbReference>
<evidence type="ECO:0000256" key="3">
    <source>
        <dbReference type="ARBA" id="ARBA00022692"/>
    </source>
</evidence>
<dbReference type="Pfam" id="PF13567">
    <property type="entry name" value="DUF4131"/>
    <property type="match status" value="1"/>
</dbReference>
<feature type="transmembrane region" description="Helical" evidence="6">
    <location>
        <begin position="404"/>
        <end position="425"/>
    </location>
</feature>
<dbReference type="InterPro" id="IPR004477">
    <property type="entry name" value="ComEC_N"/>
</dbReference>
<reference evidence="10" key="2">
    <citation type="submission" date="2015-09" db="EMBL/GenBank/DDBJ databases">
        <title>Draft genome sequence of a multidrug-resistant Chryseobacterium indologenes isolate from Malaysia.</title>
        <authorList>
            <person name="Yu C.Y."/>
            <person name="Ang G.Y."/>
            <person name="Chan K.-G."/>
        </authorList>
    </citation>
    <scope>NUCLEOTIDE SEQUENCE [LARGE SCALE GENOMIC DNA]</scope>
    <source>
        <strain evidence="10">CI_885</strain>
    </source>
</reference>
<dbReference type="AlphaFoldDB" id="A0A0N0ZUX2"/>
<keyword evidence="2" id="KW-1003">Cell membrane</keyword>
<feature type="domain" description="ComEC/Rec2-related protein" evidence="7">
    <location>
        <begin position="216"/>
        <end position="483"/>
    </location>
</feature>
<keyword evidence="3 6" id="KW-0812">Transmembrane</keyword>
<dbReference type="InterPro" id="IPR052159">
    <property type="entry name" value="Competence_DNA_uptake"/>
</dbReference>
<gene>
    <name evidence="9" type="ORF">AOB46_19065</name>
</gene>
<dbReference type="OrthoDB" id="9761531at2"/>
<name>A0A0N0ZUX2_CHRID</name>
<feature type="transmembrane region" description="Helical" evidence="6">
    <location>
        <begin position="237"/>
        <end position="258"/>
    </location>
</feature>
<dbReference type="Proteomes" id="UP000037953">
    <property type="component" value="Unassembled WGS sequence"/>
</dbReference>
<accession>A0A0N0ZUX2</accession>
<evidence type="ECO:0000256" key="4">
    <source>
        <dbReference type="ARBA" id="ARBA00022989"/>
    </source>
</evidence>
<feature type="domain" description="DUF4131" evidence="8">
    <location>
        <begin position="31"/>
        <end position="172"/>
    </location>
</feature>